<dbReference type="PANTHER" id="PTHR46704">
    <property type="entry name" value="CXC DOMAIN-CONTAINING PROTEIN-RELATED"/>
    <property type="match status" value="1"/>
</dbReference>
<protein>
    <submittedName>
        <fullName evidence="1">SFRICE_024035</fullName>
    </submittedName>
</protein>
<dbReference type="PANTHER" id="PTHR46704:SF1">
    <property type="entry name" value="TELOMERE LENGTH REGULATION PROTEIN TEL2 HOMOLOG"/>
    <property type="match status" value="1"/>
</dbReference>
<dbReference type="AlphaFoldDB" id="A0A2H1WQX7"/>
<name>A0A2H1WQX7_SPOFR</name>
<gene>
    <name evidence="1" type="ORF">SFRICE_024035</name>
</gene>
<sequence length="323" mass="36523">MHKDCSLLEDNDLTRLEENELIDKVALPRDLINGECTIPDKLDRFFKTLIGGRDIRRKNGVNCKRLSNSIVSDTIFCVTNGTIKPSKHITLGMTIKSLTSSRKIINILNRLGHCCNYTTLEELETEATYSSEYRTEISPPDIIRKSSLCTGVAFDNFDRYVDTHNGKETLHDTVGIIYQNIDNDTLNGSDIDPGSDQSKMLPPPLLSLNLFRFLQMLDRLTPTENIHQFIPNTLSLVQTIDLLHVVSLFFHVPNTPMWTGFNFRIIKDDTPKQKVSYLTPINLSPTETSVVKLTMTQAQKVGVECNQKYVQVTYDLAIAKIAL</sequence>
<dbReference type="EMBL" id="ODYU01010402">
    <property type="protein sequence ID" value="SOQ55480.1"/>
    <property type="molecule type" value="Genomic_DNA"/>
</dbReference>
<proteinExistence type="predicted"/>
<evidence type="ECO:0000313" key="1">
    <source>
        <dbReference type="EMBL" id="SOQ55480.1"/>
    </source>
</evidence>
<reference evidence="1" key="1">
    <citation type="submission" date="2016-07" db="EMBL/GenBank/DDBJ databases">
        <authorList>
            <person name="Bretaudeau A."/>
        </authorList>
    </citation>
    <scope>NUCLEOTIDE SEQUENCE</scope>
    <source>
        <strain evidence="1">Rice</strain>
        <tissue evidence="1">Whole body</tissue>
    </source>
</reference>
<organism evidence="1">
    <name type="scientific">Spodoptera frugiperda</name>
    <name type="common">Fall armyworm</name>
    <dbReference type="NCBI Taxonomy" id="7108"/>
    <lineage>
        <taxon>Eukaryota</taxon>
        <taxon>Metazoa</taxon>
        <taxon>Ecdysozoa</taxon>
        <taxon>Arthropoda</taxon>
        <taxon>Hexapoda</taxon>
        <taxon>Insecta</taxon>
        <taxon>Pterygota</taxon>
        <taxon>Neoptera</taxon>
        <taxon>Endopterygota</taxon>
        <taxon>Lepidoptera</taxon>
        <taxon>Glossata</taxon>
        <taxon>Ditrysia</taxon>
        <taxon>Noctuoidea</taxon>
        <taxon>Noctuidae</taxon>
        <taxon>Amphipyrinae</taxon>
        <taxon>Spodoptera</taxon>
    </lineage>
</organism>
<accession>A0A2H1WQX7</accession>